<proteinExistence type="predicted"/>
<dbReference type="Proteomes" id="UP000019275">
    <property type="component" value="Unassembled WGS sequence"/>
</dbReference>
<evidence type="ECO:0000313" key="1">
    <source>
        <dbReference type="EMBL" id="EWH12455.1"/>
    </source>
</evidence>
<organism evidence="1 2">
    <name type="scientific">Cellulophaga geojensis KL-A</name>
    <dbReference type="NCBI Taxonomy" id="1328323"/>
    <lineage>
        <taxon>Bacteria</taxon>
        <taxon>Pseudomonadati</taxon>
        <taxon>Bacteroidota</taxon>
        <taxon>Flavobacteriia</taxon>
        <taxon>Flavobacteriales</taxon>
        <taxon>Flavobacteriaceae</taxon>
        <taxon>Cellulophaga</taxon>
    </lineage>
</organism>
<comment type="caution">
    <text evidence="1">The sequence shown here is derived from an EMBL/GenBank/DDBJ whole genome shotgun (WGS) entry which is preliminary data.</text>
</comment>
<evidence type="ECO:0008006" key="3">
    <source>
        <dbReference type="Google" id="ProtNLM"/>
    </source>
</evidence>
<name>A0ABN0RKV3_9FLAO</name>
<accession>A0ABN0RKV3</accession>
<sequence length="72" mass="7984">MKNISKFILAPIIVVGAQFSSDAQVNLSPKNTQKVIRQAPDCSSFFAACDNTYPNSFSAFDECMRRNGCKFN</sequence>
<reference evidence="1 2" key="1">
    <citation type="journal article" date="2014" name="Genome Announc.">
        <title>Draft Genome Sequence of the Carrageenan-Degrading Bacterium Cellulophaga sp. Strain KL-A, Isolated from Decaying Marine Algae.</title>
        <authorList>
            <person name="Shan D."/>
            <person name="Ying J."/>
            <person name="Li X."/>
            <person name="Gao Z."/>
            <person name="Wei G."/>
            <person name="Shao Z."/>
        </authorList>
    </citation>
    <scope>NUCLEOTIDE SEQUENCE [LARGE SCALE GENOMIC DNA]</scope>
    <source>
        <strain evidence="1 2">KL-A</strain>
    </source>
</reference>
<gene>
    <name evidence="1" type="ORF">KLA_14423</name>
</gene>
<dbReference type="EMBL" id="ARZX01000022">
    <property type="protein sequence ID" value="EWH12455.1"/>
    <property type="molecule type" value="Genomic_DNA"/>
</dbReference>
<dbReference type="RefSeq" id="WP_034646554.1">
    <property type="nucleotide sequence ID" value="NZ_ARZX01000022.1"/>
</dbReference>
<evidence type="ECO:0000313" key="2">
    <source>
        <dbReference type="Proteomes" id="UP000019275"/>
    </source>
</evidence>
<protein>
    <recommendedName>
        <fullName evidence="3">Kazal-like domain-containing protein</fullName>
    </recommendedName>
</protein>
<keyword evidence="2" id="KW-1185">Reference proteome</keyword>